<feature type="transmembrane region" description="Helical" evidence="5">
    <location>
        <begin position="222"/>
        <end position="240"/>
    </location>
</feature>
<feature type="transmembrane region" description="Helical" evidence="5">
    <location>
        <begin position="100"/>
        <end position="118"/>
    </location>
</feature>
<evidence type="ECO:0000313" key="7">
    <source>
        <dbReference type="Proteomes" id="UP000067711"/>
    </source>
</evidence>
<feature type="transmembrane region" description="Helical" evidence="5">
    <location>
        <begin position="32"/>
        <end position="54"/>
    </location>
</feature>
<feature type="transmembrane region" description="Helical" evidence="5">
    <location>
        <begin position="169"/>
        <end position="187"/>
    </location>
</feature>
<reference evidence="6 7" key="1">
    <citation type="submission" date="2015-12" db="EMBL/GenBank/DDBJ databases">
        <title>Diversity of Burkholderia near neighbor genomes.</title>
        <authorList>
            <person name="Sahl J."/>
            <person name="Wagner D."/>
            <person name="Keim P."/>
        </authorList>
    </citation>
    <scope>NUCLEOTIDE SEQUENCE [LARGE SCALE GENOMIC DNA]</scope>
    <source>
        <strain evidence="6 7">BDU8</strain>
    </source>
</reference>
<evidence type="ECO:0000256" key="1">
    <source>
        <dbReference type="ARBA" id="ARBA00004141"/>
    </source>
</evidence>
<evidence type="ECO:0000313" key="6">
    <source>
        <dbReference type="EMBL" id="AOJ11187.1"/>
    </source>
</evidence>
<comment type="subcellular location">
    <subcellularLocation>
        <location evidence="5">Cell membrane</location>
        <topology evidence="5">Multi-pass membrane protein</topology>
    </subcellularLocation>
    <subcellularLocation>
        <location evidence="1">Membrane</location>
        <topology evidence="1">Multi-pass membrane protein</topology>
    </subcellularLocation>
</comment>
<dbReference type="GO" id="GO:0005886">
    <property type="term" value="C:plasma membrane"/>
    <property type="evidence" value="ECO:0007669"/>
    <property type="project" value="UniProtKB-SubCell"/>
</dbReference>
<comment type="similarity">
    <text evidence="5">Belongs to the 4-toluene sulfonate uptake permease (TSUP) (TC 2.A.102) family.</text>
</comment>
<sequence>MRDLTLLAALVTALALIQSIFGMGILVFGTPTLLLFGVEFASVLGLLLPASMTLSAIQVWSSRGLPLPARERGNMAVCALVVVASLATLVLTKLNARVDLFVGVAMLAAAVVRVAPALRERLRARIARHDRRYVVLMGAVHGFTNMGGALLAVYAASGRRDKDEIRAAVARYYLLFGAIQLGTLALLRPSALGWTGAAVAPIAALVYLALGNAMFRRAGASLYEHAMTGFIGAYGAVVLAKTAL</sequence>
<feature type="transmembrane region" description="Helical" evidence="5">
    <location>
        <begin position="192"/>
        <end position="210"/>
    </location>
</feature>
<feature type="transmembrane region" description="Helical" evidence="5">
    <location>
        <begin position="133"/>
        <end position="157"/>
    </location>
</feature>
<keyword evidence="5" id="KW-1003">Cell membrane</keyword>
<dbReference type="EMBL" id="CP013389">
    <property type="protein sequence ID" value="AOJ11187.1"/>
    <property type="molecule type" value="Genomic_DNA"/>
</dbReference>
<dbReference type="Proteomes" id="UP000067711">
    <property type="component" value="Chromosome 1"/>
</dbReference>
<protein>
    <recommendedName>
        <fullName evidence="5">Probable membrane transporter protein</fullName>
    </recommendedName>
</protein>
<accession>A0A1B4G5J6</accession>
<gene>
    <name evidence="6" type="ORF">WS71_29245</name>
</gene>
<evidence type="ECO:0000256" key="4">
    <source>
        <dbReference type="ARBA" id="ARBA00023136"/>
    </source>
</evidence>
<dbReference type="RefSeq" id="WP_066494980.1">
    <property type="nucleotide sequence ID" value="NZ_CP013389.1"/>
</dbReference>
<dbReference type="InterPro" id="IPR002781">
    <property type="entry name" value="TM_pro_TauE-like"/>
</dbReference>
<keyword evidence="4 5" id="KW-0472">Membrane</keyword>
<name>A0A1B4G5J6_9BURK</name>
<dbReference type="Pfam" id="PF01925">
    <property type="entry name" value="TauE"/>
    <property type="match status" value="1"/>
</dbReference>
<dbReference type="AlphaFoldDB" id="A0A1B4G5J6"/>
<proteinExistence type="inferred from homology"/>
<keyword evidence="2 5" id="KW-0812">Transmembrane</keyword>
<keyword evidence="3 5" id="KW-1133">Transmembrane helix</keyword>
<evidence type="ECO:0000256" key="2">
    <source>
        <dbReference type="ARBA" id="ARBA00022692"/>
    </source>
</evidence>
<feature type="transmembrane region" description="Helical" evidence="5">
    <location>
        <begin position="75"/>
        <end position="94"/>
    </location>
</feature>
<evidence type="ECO:0000256" key="3">
    <source>
        <dbReference type="ARBA" id="ARBA00022989"/>
    </source>
</evidence>
<evidence type="ECO:0000256" key="5">
    <source>
        <dbReference type="RuleBase" id="RU363041"/>
    </source>
</evidence>
<organism evidence="6 7">
    <name type="scientific">Burkholderia mayonis</name>
    <dbReference type="NCBI Taxonomy" id="1385591"/>
    <lineage>
        <taxon>Bacteria</taxon>
        <taxon>Pseudomonadati</taxon>
        <taxon>Pseudomonadota</taxon>
        <taxon>Betaproteobacteria</taxon>
        <taxon>Burkholderiales</taxon>
        <taxon>Burkholderiaceae</taxon>
        <taxon>Burkholderia</taxon>
        <taxon>pseudomallei group</taxon>
    </lineage>
</organism>